<dbReference type="Proteomes" id="UP000092460">
    <property type="component" value="Unassembled WGS sequence"/>
</dbReference>
<protein>
    <submittedName>
        <fullName evidence="1">Uncharacterized protein</fullName>
    </submittedName>
</protein>
<organism evidence="1 2">
    <name type="scientific">Glossina palpalis gambiensis</name>
    <dbReference type="NCBI Taxonomy" id="67801"/>
    <lineage>
        <taxon>Eukaryota</taxon>
        <taxon>Metazoa</taxon>
        <taxon>Ecdysozoa</taxon>
        <taxon>Arthropoda</taxon>
        <taxon>Hexapoda</taxon>
        <taxon>Insecta</taxon>
        <taxon>Pterygota</taxon>
        <taxon>Neoptera</taxon>
        <taxon>Endopterygota</taxon>
        <taxon>Diptera</taxon>
        <taxon>Brachycera</taxon>
        <taxon>Muscomorpha</taxon>
        <taxon>Hippoboscoidea</taxon>
        <taxon>Glossinidae</taxon>
        <taxon>Glossina</taxon>
    </lineage>
</organism>
<dbReference type="EMBL" id="JXJN01002772">
    <property type="status" value="NOT_ANNOTATED_CDS"/>
    <property type="molecule type" value="Genomic_DNA"/>
</dbReference>
<keyword evidence="2" id="KW-1185">Reference proteome</keyword>
<reference evidence="2" key="1">
    <citation type="submission" date="2015-01" db="EMBL/GenBank/DDBJ databases">
        <authorList>
            <person name="Aksoy S."/>
            <person name="Warren W."/>
            <person name="Wilson R.K."/>
        </authorList>
    </citation>
    <scope>NUCLEOTIDE SEQUENCE [LARGE SCALE GENOMIC DNA]</scope>
    <source>
        <strain evidence="2">IAEA</strain>
    </source>
</reference>
<sequence length="130" mass="15229">MESMNASKHEVFMISFHSKSFYVCQKASQHIEHNNNGYNAWIDAVVSSDRRYQNAVTPNKCNISRSLQNAQIFIAILSSTKHSSVIFQLSFISLYETETRFLHISLRITDMGRHQSLMPHENWIYWIQFV</sequence>
<accession>A0A1B0ASH1</accession>
<evidence type="ECO:0000313" key="1">
    <source>
        <dbReference type="EnsemblMetazoa" id="GPPI006958-PA"/>
    </source>
</evidence>
<dbReference type="EnsemblMetazoa" id="GPPI006958-RA">
    <property type="protein sequence ID" value="GPPI006958-PA"/>
    <property type="gene ID" value="GPPI006958"/>
</dbReference>
<proteinExistence type="predicted"/>
<evidence type="ECO:0000313" key="2">
    <source>
        <dbReference type="Proteomes" id="UP000092460"/>
    </source>
</evidence>
<dbReference type="VEuPathDB" id="VectorBase:GPPI006958"/>
<dbReference type="AlphaFoldDB" id="A0A1B0ASH1"/>
<reference evidence="1" key="2">
    <citation type="submission" date="2020-05" db="UniProtKB">
        <authorList>
            <consortium name="EnsemblMetazoa"/>
        </authorList>
    </citation>
    <scope>IDENTIFICATION</scope>
    <source>
        <strain evidence="1">IAEA</strain>
    </source>
</reference>
<name>A0A1B0ASH1_9MUSC</name>